<dbReference type="InterPro" id="IPR004869">
    <property type="entry name" value="MMPL_dom"/>
</dbReference>
<name>A0A399JEQ9_9MICC</name>
<evidence type="ECO:0000256" key="4">
    <source>
        <dbReference type="ARBA" id="ARBA00022989"/>
    </source>
</evidence>
<evidence type="ECO:0000256" key="8">
    <source>
        <dbReference type="SAM" id="Phobius"/>
    </source>
</evidence>
<evidence type="ECO:0000256" key="7">
    <source>
        <dbReference type="SAM" id="MobiDB-lite"/>
    </source>
</evidence>
<comment type="caution">
    <text evidence="10">The sequence shown here is derived from an EMBL/GenBank/DDBJ whole genome shotgun (WGS) entry which is preliminary data.</text>
</comment>
<dbReference type="PANTHER" id="PTHR33406">
    <property type="entry name" value="MEMBRANE PROTEIN MJ1562-RELATED"/>
    <property type="match status" value="1"/>
</dbReference>
<evidence type="ECO:0000259" key="9">
    <source>
        <dbReference type="PROSITE" id="PS50156"/>
    </source>
</evidence>
<evidence type="ECO:0000256" key="5">
    <source>
        <dbReference type="ARBA" id="ARBA00023136"/>
    </source>
</evidence>
<keyword evidence="3 8" id="KW-0812">Transmembrane</keyword>
<feature type="coiled-coil region" evidence="6">
    <location>
        <begin position="128"/>
        <end position="212"/>
    </location>
</feature>
<organism evidence="10 11">
    <name type="scientific">Galactobacter valiniphilus</name>
    <dbReference type="NCBI Taxonomy" id="2676122"/>
    <lineage>
        <taxon>Bacteria</taxon>
        <taxon>Bacillati</taxon>
        <taxon>Actinomycetota</taxon>
        <taxon>Actinomycetes</taxon>
        <taxon>Micrococcales</taxon>
        <taxon>Micrococcaceae</taxon>
        <taxon>Galactobacter</taxon>
    </lineage>
</organism>
<feature type="compositionally biased region" description="Low complexity" evidence="7">
    <location>
        <begin position="846"/>
        <end position="866"/>
    </location>
</feature>
<comment type="subcellular location">
    <subcellularLocation>
        <location evidence="1">Cell membrane</location>
        <topology evidence="1">Multi-pass membrane protein</topology>
    </subcellularLocation>
</comment>
<feature type="transmembrane region" description="Helical" evidence="8">
    <location>
        <begin position="348"/>
        <end position="368"/>
    </location>
</feature>
<feature type="transmembrane region" description="Helical" evidence="8">
    <location>
        <begin position="760"/>
        <end position="780"/>
    </location>
</feature>
<evidence type="ECO:0000256" key="2">
    <source>
        <dbReference type="ARBA" id="ARBA00022475"/>
    </source>
</evidence>
<protein>
    <submittedName>
        <fullName evidence="10">RND transporter</fullName>
    </submittedName>
</protein>
<feature type="transmembrane region" description="Helical" evidence="8">
    <location>
        <begin position="709"/>
        <end position="731"/>
    </location>
</feature>
<dbReference type="RefSeq" id="WP_119424204.1">
    <property type="nucleotide sequence ID" value="NZ_QQXK01000009.1"/>
</dbReference>
<feature type="transmembrane region" description="Helical" evidence="8">
    <location>
        <begin position="297"/>
        <end position="317"/>
    </location>
</feature>
<evidence type="ECO:0000313" key="10">
    <source>
        <dbReference type="EMBL" id="RII42659.1"/>
    </source>
</evidence>
<dbReference type="Pfam" id="PF03176">
    <property type="entry name" value="MMPL"/>
    <property type="match status" value="2"/>
</dbReference>
<feature type="transmembrane region" description="Helical" evidence="8">
    <location>
        <begin position="488"/>
        <end position="506"/>
    </location>
</feature>
<keyword evidence="5 8" id="KW-0472">Membrane</keyword>
<evidence type="ECO:0000256" key="6">
    <source>
        <dbReference type="SAM" id="Coils"/>
    </source>
</evidence>
<feature type="domain" description="SSD" evidence="9">
    <location>
        <begin position="321"/>
        <end position="446"/>
    </location>
</feature>
<feature type="transmembrane region" description="Helical" evidence="8">
    <location>
        <begin position="786"/>
        <end position="813"/>
    </location>
</feature>
<accession>A0A399JEQ9</accession>
<evidence type="ECO:0000256" key="3">
    <source>
        <dbReference type="ARBA" id="ARBA00022692"/>
    </source>
</evidence>
<keyword evidence="2" id="KW-1003">Cell membrane</keyword>
<feature type="transmembrane region" description="Helical" evidence="8">
    <location>
        <begin position="671"/>
        <end position="697"/>
    </location>
</feature>
<feature type="transmembrane region" description="Helical" evidence="8">
    <location>
        <begin position="424"/>
        <end position="447"/>
    </location>
</feature>
<feature type="region of interest" description="Disordered" evidence="7">
    <location>
        <begin position="845"/>
        <end position="866"/>
    </location>
</feature>
<dbReference type="PROSITE" id="PS50156">
    <property type="entry name" value="SSD"/>
    <property type="match status" value="1"/>
</dbReference>
<dbReference type="InterPro" id="IPR000731">
    <property type="entry name" value="SSD"/>
</dbReference>
<feature type="transmembrane region" description="Helical" evidence="8">
    <location>
        <begin position="395"/>
        <end position="418"/>
    </location>
</feature>
<sequence length="866" mass="89338">MAELLYRLGKWSARRAKTVLALWLALLVALAAVVGAVGINLSENLDVGQTETTQVADRLQAVMASSEREGGTDSVQMVASTANGEPFTDAQKAGIEENIAAAKKVEMVSDVVSPFATEQERTDQAQQIADGQKQLDAAKDKLQEGREQLKAGASQAEAAEAQLEAARKQAQAAGEAAYAAAKPQLDAQQAQLDAADEKLQASHEQLDSGEREVQARQKQLDQGAELMNLAKGIKLVSDDGSTAIVTVTFTTSTGTAPAAAQNGIDAVFQDNAVDGVDFKLSAGASADASKLMGPGEVIGLVIAAIVLVIMLGTLLAAGLPILTALLGVGVGMMITVALGSFLEVASVTPMLGLMLGLAVGIDYSLFIVNRHRRQLRQGHGVIESVGLATGTSGNAVVFAGATVIVALLGLNITGLPFLGLMGTSAAVCVLIAVLMAITLTPALLGLAKERVLRKAERAAARAATPAASAEEHHAEEAAAIKVLPRWKAALAVVAGVVVLGVCALPVTDLRTGLPDNGSEAHDSSAYQAYTTLAEKFGAGQNSPLVVLADLPAGLDDAGVTQAQLHIARALKGMDNVTAVAPAATAEDKSAVVFQVIPSEGPSAESTEELVHALRAASPLEGEYPIGVAGMAAANIDMSAKIVSTLPAYLGVVIGLSFLILVLVFRSLLVPLIATLGFVLSYAAALGGVVAIFQWGWLGEFLSLGTPGPILSFLPTIMLGILFGLAMDYMLFLGSGMREAYAHGTEARAAVVQGVRAGRSVVIAAAIIMISVFGGFLFSHMSMVRPIGFALAFGVLADAFVVRLVIIPALMTILGKSAWWLPRWLDRILPNVDVEGAGLEARHPKVEASPAAAPEAAASAEAASVGR</sequence>
<evidence type="ECO:0000256" key="1">
    <source>
        <dbReference type="ARBA" id="ARBA00004651"/>
    </source>
</evidence>
<reference evidence="10 11" key="1">
    <citation type="submission" date="2018-07" db="EMBL/GenBank/DDBJ databases">
        <title>Arthrobacter sp. nov., isolated from raw cow's milk with high bacterial count.</title>
        <authorList>
            <person name="Hahne J."/>
            <person name="Isele D."/>
            <person name="Lipski A."/>
        </authorList>
    </citation>
    <scope>NUCLEOTIDE SEQUENCE [LARGE SCALE GENOMIC DNA]</scope>
    <source>
        <strain evidence="10 11">JZ R-35</strain>
    </source>
</reference>
<feature type="transmembrane region" description="Helical" evidence="8">
    <location>
        <begin position="324"/>
        <end position="342"/>
    </location>
</feature>
<dbReference type="SUPFAM" id="SSF82866">
    <property type="entry name" value="Multidrug efflux transporter AcrB transmembrane domain"/>
    <property type="match status" value="2"/>
</dbReference>
<keyword evidence="11" id="KW-1185">Reference proteome</keyword>
<feature type="transmembrane region" description="Helical" evidence="8">
    <location>
        <begin position="645"/>
        <end position="664"/>
    </location>
</feature>
<keyword evidence="6" id="KW-0175">Coiled coil</keyword>
<dbReference type="PANTHER" id="PTHR33406:SF13">
    <property type="entry name" value="MEMBRANE PROTEIN YDFJ"/>
    <property type="match status" value="1"/>
</dbReference>
<gene>
    <name evidence="10" type="ORF">DWB68_05800</name>
</gene>
<keyword evidence="4 8" id="KW-1133">Transmembrane helix</keyword>
<dbReference type="AlphaFoldDB" id="A0A399JEQ9"/>
<dbReference type="EMBL" id="QQXK01000009">
    <property type="protein sequence ID" value="RII42659.1"/>
    <property type="molecule type" value="Genomic_DNA"/>
</dbReference>
<evidence type="ECO:0000313" key="11">
    <source>
        <dbReference type="Proteomes" id="UP000265419"/>
    </source>
</evidence>
<proteinExistence type="predicted"/>
<dbReference type="InterPro" id="IPR050545">
    <property type="entry name" value="Mycobact_MmpL"/>
</dbReference>
<dbReference type="GO" id="GO:0005886">
    <property type="term" value="C:plasma membrane"/>
    <property type="evidence" value="ECO:0007669"/>
    <property type="project" value="UniProtKB-SubCell"/>
</dbReference>
<dbReference type="Proteomes" id="UP000265419">
    <property type="component" value="Unassembled WGS sequence"/>
</dbReference>
<dbReference type="Gene3D" id="1.20.1640.10">
    <property type="entry name" value="Multidrug efflux transporter AcrB transmembrane domain"/>
    <property type="match status" value="2"/>
</dbReference>